<name>I1IMF9_BRADI</name>
<dbReference type="KEGG" id="bdi:100844001"/>
<dbReference type="GO" id="GO:0016747">
    <property type="term" value="F:acyltransferase activity, transferring groups other than amino-acyl groups"/>
    <property type="evidence" value="ECO:0007669"/>
    <property type="project" value="UniProtKB-ARBA"/>
</dbReference>
<dbReference type="RefSeq" id="XP_024318784.1">
    <property type="nucleotide sequence ID" value="XM_024463016.1"/>
</dbReference>
<evidence type="ECO:0000256" key="1">
    <source>
        <dbReference type="ARBA" id="ARBA00009861"/>
    </source>
</evidence>
<dbReference type="InterPro" id="IPR023213">
    <property type="entry name" value="CAT-like_dom_sf"/>
</dbReference>
<dbReference type="EMBL" id="CM000883">
    <property type="protein sequence ID" value="KQJ88885.1"/>
    <property type="molecule type" value="Genomic_DNA"/>
</dbReference>
<dbReference type="eggNOG" id="ENOG502RMG6">
    <property type="taxonomic scope" value="Eukaryota"/>
</dbReference>
<reference evidence="3" key="3">
    <citation type="submission" date="2018-08" db="UniProtKB">
        <authorList>
            <consortium name="EnsemblPlants"/>
        </authorList>
    </citation>
    <scope>IDENTIFICATION</scope>
    <source>
        <strain evidence="3">cv. Bd21</strain>
    </source>
</reference>
<dbReference type="GeneID" id="100844001"/>
<dbReference type="EnsemblPlants" id="KQJ88885">
    <property type="protein sequence ID" value="KQJ88885"/>
    <property type="gene ID" value="BRADI_4g21920v3"/>
</dbReference>
<dbReference type="Gramene" id="KQJ88885">
    <property type="protein sequence ID" value="KQJ88885"/>
    <property type="gene ID" value="BRADI_4g21920v3"/>
</dbReference>
<dbReference type="AlphaFoldDB" id="I1IMF9"/>
<evidence type="ECO:0000313" key="3">
    <source>
        <dbReference type="EnsemblPlants" id="KQJ88885"/>
    </source>
</evidence>
<dbReference type="HOGENOM" id="CLU_014546_2_0_1"/>
<accession>I1IMF9</accession>
<reference evidence="2" key="2">
    <citation type="submission" date="2017-06" db="EMBL/GenBank/DDBJ databases">
        <title>WGS assembly of Brachypodium distachyon.</title>
        <authorList>
            <consortium name="The International Brachypodium Initiative"/>
            <person name="Lucas S."/>
            <person name="Harmon-Smith M."/>
            <person name="Lail K."/>
            <person name="Tice H."/>
            <person name="Grimwood J."/>
            <person name="Bruce D."/>
            <person name="Barry K."/>
            <person name="Shu S."/>
            <person name="Lindquist E."/>
            <person name="Wang M."/>
            <person name="Pitluck S."/>
            <person name="Vogel J.P."/>
            <person name="Garvin D.F."/>
            <person name="Mockler T.C."/>
            <person name="Schmutz J."/>
            <person name="Rokhsar D."/>
            <person name="Bevan M.W."/>
        </authorList>
    </citation>
    <scope>NUCLEOTIDE SEQUENCE</scope>
    <source>
        <strain evidence="2">Bd21</strain>
    </source>
</reference>
<evidence type="ECO:0000313" key="2">
    <source>
        <dbReference type="EMBL" id="KQJ88885.1"/>
    </source>
</evidence>
<dbReference type="InterPro" id="IPR050898">
    <property type="entry name" value="Plant_acyltransferase"/>
</dbReference>
<organism evidence="2">
    <name type="scientific">Brachypodium distachyon</name>
    <name type="common">Purple false brome</name>
    <name type="synonym">Trachynia distachya</name>
    <dbReference type="NCBI Taxonomy" id="15368"/>
    <lineage>
        <taxon>Eukaryota</taxon>
        <taxon>Viridiplantae</taxon>
        <taxon>Streptophyta</taxon>
        <taxon>Embryophyta</taxon>
        <taxon>Tracheophyta</taxon>
        <taxon>Spermatophyta</taxon>
        <taxon>Magnoliopsida</taxon>
        <taxon>Liliopsida</taxon>
        <taxon>Poales</taxon>
        <taxon>Poaceae</taxon>
        <taxon>BOP clade</taxon>
        <taxon>Pooideae</taxon>
        <taxon>Stipodae</taxon>
        <taxon>Brachypodieae</taxon>
        <taxon>Brachypodium</taxon>
    </lineage>
</organism>
<dbReference type="OMA" id="HRIACTD"/>
<proteinExistence type="inferred from homology"/>
<protein>
    <submittedName>
        <fullName evidence="2 3">Uncharacterized protein</fullName>
    </submittedName>
</protein>
<dbReference type="Pfam" id="PF02458">
    <property type="entry name" value="Transferase"/>
    <property type="match status" value="1"/>
</dbReference>
<reference evidence="2 3" key="1">
    <citation type="journal article" date="2010" name="Nature">
        <title>Genome sequencing and analysis of the model grass Brachypodium distachyon.</title>
        <authorList>
            <consortium name="International Brachypodium Initiative"/>
        </authorList>
    </citation>
    <scope>NUCLEOTIDE SEQUENCE [LARGE SCALE GENOMIC DNA]</scope>
    <source>
        <strain evidence="2 3">Bd21</strain>
    </source>
</reference>
<dbReference type="FunCoup" id="I1IMF9">
    <property type="interactions" value="1"/>
</dbReference>
<dbReference type="OrthoDB" id="671439at2759"/>
<evidence type="ECO:0000313" key="4">
    <source>
        <dbReference type="Proteomes" id="UP000008810"/>
    </source>
</evidence>
<dbReference type="Proteomes" id="UP000008810">
    <property type="component" value="Chromosome 4"/>
</dbReference>
<dbReference type="PANTHER" id="PTHR31147:SF61">
    <property type="entry name" value="ACYL TRANSFERASE 15"/>
    <property type="match status" value="1"/>
</dbReference>
<keyword evidence="4" id="KW-1185">Reference proteome</keyword>
<gene>
    <name evidence="3" type="primary">LOC100844001</name>
    <name evidence="2" type="ORF">BRADI_4g21920v3</name>
</gene>
<sequence length="461" mass="49024">MSFVVTKAPSVVVRPSEPVTTAAESIKLSSYDKIAGASGPPTILLVFEHPIDEPAETIKRCLSQALVQYYPLAGRLAPGATLGETVIILRTTGEEEEGVPFVAASADCAVKELLRPIDACKPLLDDLAMYYPGGRCGPADPLLMMQVTDFSCGGFVAGVTWNHAIADGAGMGQFLQAVGELARGLSSPSVIPVRHWDDDTPLACIPPSNIYDMMLAARGIQAFDMATLDVTIPSRIINNIKARSAAAATSNDGRRPRPCSVFQAAMAVLWQCRTRAIMSDPGAPSALRFTANARSFVGGKAGYYGNCATAQLVMASSGAVANGDVMDVVRMIQHAMDQIPEQFSDEGDVMNTVKMIQRAKDAGNTLMDADYRFSSGNIGQLGALLGYNFCSVTSSRNLGLEEADFGAGKPARVIPYMQHEVRSPFCVLCPPCQGVDGCNVLSLCVKQEHVDAFLGELARFA</sequence>
<dbReference type="PANTHER" id="PTHR31147">
    <property type="entry name" value="ACYL TRANSFERASE 4"/>
    <property type="match status" value="1"/>
</dbReference>
<dbReference type="Gene3D" id="3.30.559.10">
    <property type="entry name" value="Chloramphenicol acetyltransferase-like domain"/>
    <property type="match status" value="2"/>
</dbReference>
<comment type="similarity">
    <text evidence="1">Belongs to the plant acyltransferase family.</text>
</comment>